<accession>A0A7R9MCE0</accession>
<dbReference type="Pfam" id="PF20504">
    <property type="entry name" value="IntS14_C"/>
    <property type="match status" value="1"/>
</dbReference>
<name>A0A7R9MCE0_9ACAR</name>
<dbReference type="EMBL" id="OC927273">
    <property type="protein sequence ID" value="CAD7657140.1"/>
    <property type="molecule type" value="Genomic_DNA"/>
</dbReference>
<reference evidence="2" key="1">
    <citation type="submission" date="2020-11" db="EMBL/GenBank/DDBJ databases">
        <authorList>
            <person name="Tran Van P."/>
        </authorList>
    </citation>
    <scope>NUCLEOTIDE SEQUENCE</scope>
</reference>
<dbReference type="GO" id="GO:0034472">
    <property type="term" value="P:snRNA 3'-end processing"/>
    <property type="evidence" value="ECO:0007669"/>
    <property type="project" value="TreeGrafter"/>
</dbReference>
<organism evidence="2">
    <name type="scientific">Oppiella nova</name>
    <dbReference type="NCBI Taxonomy" id="334625"/>
    <lineage>
        <taxon>Eukaryota</taxon>
        <taxon>Metazoa</taxon>
        <taxon>Ecdysozoa</taxon>
        <taxon>Arthropoda</taxon>
        <taxon>Chelicerata</taxon>
        <taxon>Arachnida</taxon>
        <taxon>Acari</taxon>
        <taxon>Acariformes</taxon>
        <taxon>Sarcoptiformes</taxon>
        <taxon>Oribatida</taxon>
        <taxon>Brachypylina</taxon>
        <taxon>Oppioidea</taxon>
        <taxon>Oppiidae</taxon>
        <taxon>Oppiella</taxon>
    </lineage>
</organism>
<keyword evidence="3" id="KW-1185">Reference proteome</keyword>
<dbReference type="PANTHER" id="PTHR13532">
    <property type="match status" value="1"/>
</dbReference>
<dbReference type="InterPro" id="IPR046471">
    <property type="entry name" value="IntS14_C"/>
</dbReference>
<protein>
    <recommendedName>
        <fullName evidence="1">Integrator complex subunit 14 C-terminal domain-containing protein</fullName>
    </recommendedName>
</protein>
<feature type="domain" description="Integrator complex subunit 14 C-terminal" evidence="1">
    <location>
        <begin position="46"/>
        <end position="135"/>
    </location>
</feature>
<dbReference type="Proteomes" id="UP000728032">
    <property type="component" value="Unassembled WGS sequence"/>
</dbReference>
<evidence type="ECO:0000313" key="3">
    <source>
        <dbReference type="Proteomes" id="UP000728032"/>
    </source>
</evidence>
<dbReference type="GO" id="GO:0032039">
    <property type="term" value="C:integrator complex"/>
    <property type="evidence" value="ECO:0007669"/>
    <property type="project" value="InterPro"/>
</dbReference>
<sequence>MFKCGSDAIAWIPNLKNLGFSSLSIPQTVSEINEMSSKKNFSQGCVVWLKQSFLQSDIQKILRHARKLPEKTANFYKELNRFRRAALSFGFYSLIEGLASILERECRMLPGSAHPEAALQLTHAVNALRLPTDAHSYNHLRCVTLCPNGPQLETIANQEMTVRMTIAVQSDLFDIVYLNANGWVG</sequence>
<dbReference type="InterPro" id="IPR039841">
    <property type="entry name" value="INTS14"/>
</dbReference>
<evidence type="ECO:0000313" key="2">
    <source>
        <dbReference type="EMBL" id="CAD7657140.1"/>
    </source>
</evidence>
<gene>
    <name evidence="2" type="ORF">ONB1V03_LOCUS13772</name>
</gene>
<proteinExistence type="predicted"/>
<evidence type="ECO:0000259" key="1">
    <source>
        <dbReference type="Pfam" id="PF20504"/>
    </source>
</evidence>
<dbReference type="OrthoDB" id="2374335at2759"/>
<dbReference type="AlphaFoldDB" id="A0A7R9MCE0"/>
<dbReference type="EMBL" id="CAJPVJ010012448">
    <property type="protein sequence ID" value="CAG2174326.1"/>
    <property type="molecule type" value="Genomic_DNA"/>
</dbReference>
<dbReference type="PANTHER" id="PTHR13532:SF3">
    <property type="entry name" value="INTEGRATOR COMPLEX SUBUNIT 14"/>
    <property type="match status" value="1"/>
</dbReference>